<dbReference type="Gene3D" id="3.40.50.410">
    <property type="entry name" value="von Willebrand factor, type A domain"/>
    <property type="match status" value="2"/>
</dbReference>
<evidence type="ECO:0000313" key="4">
    <source>
        <dbReference type="Proteomes" id="UP001501047"/>
    </source>
</evidence>
<dbReference type="EMBL" id="BAAACI010000007">
    <property type="protein sequence ID" value="GAA0777202.1"/>
    <property type="molecule type" value="Genomic_DNA"/>
</dbReference>
<gene>
    <name evidence="3" type="ORF">GCM10008908_31950</name>
</gene>
<dbReference type="Proteomes" id="UP001501047">
    <property type="component" value="Unassembled WGS sequence"/>
</dbReference>
<dbReference type="InterPro" id="IPR002035">
    <property type="entry name" value="VWF_A"/>
</dbReference>
<dbReference type="SUPFAM" id="SSF53300">
    <property type="entry name" value="vWA-like"/>
    <property type="match status" value="2"/>
</dbReference>
<dbReference type="SMART" id="SM00327">
    <property type="entry name" value="VWA"/>
    <property type="match status" value="2"/>
</dbReference>
<dbReference type="PROSITE" id="PS50234">
    <property type="entry name" value="VWFA"/>
    <property type="match status" value="2"/>
</dbReference>
<dbReference type="CDD" id="cd00198">
    <property type="entry name" value="vWFA"/>
    <property type="match status" value="2"/>
</dbReference>
<keyword evidence="1" id="KW-0732">Signal</keyword>
<evidence type="ECO:0000313" key="3">
    <source>
        <dbReference type="EMBL" id="GAA0777202.1"/>
    </source>
</evidence>
<feature type="domain" description="VWFA" evidence="2">
    <location>
        <begin position="170"/>
        <end position="396"/>
    </location>
</feature>
<evidence type="ECO:0000256" key="1">
    <source>
        <dbReference type="SAM" id="SignalP"/>
    </source>
</evidence>
<dbReference type="RefSeq" id="WP_343827495.1">
    <property type="nucleotide sequence ID" value="NZ_BAAACI010000007.1"/>
</dbReference>
<reference evidence="4" key="1">
    <citation type="journal article" date="2019" name="Int. J. Syst. Evol. Microbiol.">
        <title>The Global Catalogue of Microorganisms (GCM) 10K type strain sequencing project: providing services to taxonomists for standard genome sequencing and annotation.</title>
        <authorList>
            <consortium name="The Broad Institute Genomics Platform"/>
            <consortium name="The Broad Institute Genome Sequencing Center for Infectious Disease"/>
            <person name="Wu L."/>
            <person name="Ma J."/>
        </authorList>
    </citation>
    <scope>NUCLEOTIDE SEQUENCE [LARGE SCALE GENOMIC DNA]</scope>
    <source>
        <strain evidence="4">JCM 1417</strain>
    </source>
</reference>
<organism evidence="3 4">
    <name type="scientific">Clostridium subterminale</name>
    <dbReference type="NCBI Taxonomy" id="1550"/>
    <lineage>
        <taxon>Bacteria</taxon>
        <taxon>Bacillati</taxon>
        <taxon>Bacillota</taxon>
        <taxon>Clostridia</taxon>
        <taxon>Eubacteriales</taxon>
        <taxon>Clostridiaceae</taxon>
        <taxon>Clostridium</taxon>
    </lineage>
</organism>
<dbReference type="InterPro" id="IPR051266">
    <property type="entry name" value="CLCR"/>
</dbReference>
<sequence>MKKRIGYKAILCIGLILCMTVTLVMTSATNASAEVATKPTFDVKINSVSPEFPKVGEDITVSGEIVPKEFESEVPSKEIVLVLDVSGSMKDAINVECANERVKYCTTHGRTSCEEDTPCRLEKRLYNNWYGWLWYCKEHGGWSYNSNEDCNNRITHQWVEDYCTEHDKISSHTVRTTKIKELKKAAKNFVDKMKDVPNLKISIVAYSTEATINPNGKNGNKYVSDVDKRNGHNIPNYISIGNEFINIDDKVLTSMIDELEPLGGTNTGEGLRKAQYMLENGNPNANKTIVLMSDGLPTFYSVKSRNKENYTIIDKENPNFAGSGSNVTEETVSYATTIGEIVKETANNVFSIGYDLGDENSTSNKTLKSIHESMGGVGKNFFASNDGAIDNVFQQIATEILSTYAINNVKMELNLKSGFSLSVGGNNVDIDNILYKTDGEIKNGKVTYKADPVHFKFIIKSEVAGQHELFNGSTVSFPWKNENIIAPVPSINVNIDKNELPNITARLTSQAEVQAYSGDEIKVTYDVIGEDFTYKDSSSNMRGKDIAIVLDVSKSMLKGGKLDEIKTALIDSLINNSGLAGDNVNFSLITFNNKYEVHSELTNNRNEMIKMIQAIDIEDNGKEDNNARQIGDAMVKAKEILDAKNDNADKYMVLIASDHLNYNNQKLPNLDDEKYNIMSLNLKKGNKCLDQLHKEMGETLENYFISEDKSGDDIKNPLMGDLADRIISQGRYNDYVIPTEFRVNLGDNFTMVSSAKSLKDGIATIEGPQVKYISKGDGKYQAESKAYKVSFTIKPNQDKNGMLSFGDNNVIAYNNLLKEEVTKGIQTPKVNIISPVKDLAHGLDNGLISGGYSVAEGEVRIANDMKVNIASVATISSSNVNVELRINKDIDLQDLSKIKIYTIKDGNLIEIDCDITSIGENETQNCYNIKLSSDIKGETQVVVRYQCKMPNDTSGEENGSYENNILFNKEEKTFRLKKETLPDLF</sequence>
<comment type="caution">
    <text evidence="3">The sequence shown here is derived from an EMBL/GenBank/DDBJ whole genome shotgun (WGS) entry which is preliminary data.</text>
</comment>
<accession>A0ABP3W986</accession>
<dbReference type="PANTHER" id="PTHR10579:SF43">
    <property type="entry name" value="ZINC FINGER (C3HC4-TYPE RING FINGER) FAMILY PROTEIN"/>
    <property type="match status" value="1"/>
</dbReference>
<dbReference type="PANTHER" id="PTHR10579">
    <property type="entry name" value="CALCIUM-ACTIVATED CHLORIDE CHANNEL REGULATOR"/>
    <property type="match status" value="1"/>
</dbReference>
<dbReference type="Pfam" id="PF00092">
    <property type="entry name" value="VWA"/>
    <property type="match status" value="1"/>
</dbReference>
<feature type="chain" id="PRO_5046570481" description="VWFA domain-containing protein" evidence="1">
    <location>
        <begin position="34"/>
        <end position="985"/>
    </location>
</feature>
<evidence type="ECO:0000259" key="2">
    <source>
        <dbReference type="PROSITE" id="PS50234"/>
    </source>
</evidence>
<feature type="domain" description="VWFA" evidence="2">
    <location>
        <begin position="545"/>
        <end position="726"/>
    </location>
</feature>
<proteinExistence type="predicted"/>
<name>A0ABP3W986_CLOSU</name>
<feature type="signal peptide" evidence="1">
    <location>
        <begin position="1"/>
        <end position="33"/>
    </location>
</feature>
<dbReference type="InterPro" id="IPR036465">
    <property type="entry name" value="vWFA_dom_sf"/>
</dbReference>
<keyword evidence="4" id="KW-1185">Reference proteome</keyword>
<protein>
    <recommendedName>
        <fullName evidence="2">VWFA domain-containing protein</fullName>
    </recommendedName>
</protein>